<comment type="caution">
    <text evidence="8">The sequence shown here is derived from an EMBL/GenBank/DDBJ whole genome shotgun (WGS) entry which is preliminary data.</text>
</comment>
<dbReference type="Proteomes" id="UP001140949">
    <property type="component" value="Unassembled WGS sequence"/>
</dbReference>
<keyword evidence="5" id="KW-0793">Thylakoid</keyword>
<reference evidence="8" key="1">
    <citation type="journal article" date="2023" name="GigaByte">
        <title>Genome assembly of the bearded iris, Iris pallida Lam.</title>
        <authorList>
            <person name="Bruccoleri R.E."/>
            <person name="Oakeley E.J."/>
            <person name="Faust A.M.E."/>
            <person name="Altorfer M."/>
            <person name="Dessus-Babus S."/>
            <person name="Burckhardt D."/>
            <person name="Oertli M."/>
            <person name="Naumann U."/>
            <person name="Petersen F."/>
            <person name="Wong J."/>
        </authorList>
    </citation>
    <scope>NUCLEOTIDE SEQUENCE</scope>
    <source>
        <strain evidence="8">GSM-AAB239-AS_SAM_17_03QT</strain>
    </source>
</reference>
<organism evidence="8 9">
    <name type="scientific">Iris pallida</name>
    <name type="common">Sweet iris</name>
    <dbReference type="NCBI Taxonomy" id="29817"/>
    <lineage>
        <taxon>Eukaryota</taxon>
        <taxon>Viridiplantae</taxon>
        <taxon>Streptophyta</taxon>
        <taxon>Embryophyta</taxon>
        <taxon>Tracheophyta</taxon>
        <taxon>Spermatophyta</taxon>
        <taxon>Magnoliopsida</taxon>
        <taxon>Liliopsida</taxon>
        <taxon>Asparagales</taxon>
        <taxon>Iridaceae</taxon>
        <taxon>Iridoideae</taxon>
        <taxon>Irideae</taxon>
        <taxon>Iris</taxon>
    </lineage>
</organism>
<evidence type="ECO:0000256" key="2">
    <source>
        <dbReference type="ARBA" id="ARBA00022528"/>
    </source>
</evidence>
<keyword evidence="9" id="KW-1185">Reference proteome</keyword>
<dbReference type="AlphaFoldDB" id="A0AAX6G1P0"/>
<dbReference type="PANTHER" id="PTHR33399">
    <property type="entry name" value="OXYGEN-EVOLVING ENHANCER PROTEIN 3-1, CHLOROPLASTIC"/>
    <property type="match status" value="1"/>
</dbReference>
<dbReference type="Gene3D" id="1.20.120.290">
    <property type="entry name" value="Oxygen-evolving enhancer protein 3 (PsbQ), four-helix up-down bundle"/>
    <property type="match status" value="1"/>
</dbReference>
<dbReference type="GO" id="GO:0019898">
    <property type="term" value="C:extrinsic component of membrane"/>
    <property type="evidence" value="ECO:0007669"/>
    <property type="project" value="InterPro"/>
</dbReference>
<dbReference type="GO" id="GO:0009654">
    <property type="term" value="C:photosystem II oxygen evolving complex"/>
    <property type="evidence" value="ECO:0007669"/>
    <property type="project" value="InterPro"/>
</dbReference>
<evidence type="ECO:0000256" key="3">
    <source>
        <dbReference type="ARBA" id="ARBA00022640"/>
    </source>
</evidence>
<reference evidence="8" key="2">
    <citation type="submission" date="2023-04" db="EMBL/GenBank/DDBJ databases">
        <authorList>
            <person name="Bruccoleri R.E."/>
            <person name="Oakeley E.J."/>
            <person name="Faust A.-M."/>
            <person name="Dessus-Babus S."/>
            <person name="Altorfer M."/>
            <person name="Burckhardt D."/>
            <person name="Oertli M."/>
            <person name="Naumann U."/>
            <person name="Petersen F."/>
            <person name="Wong J."/>
        </authorList>
    </citation>
    <scope>NUCLEOTIDE SEQUENCE</scope>
    <source>
        <strain evidence="8">GSM-AAB239-AS_SAM_17_03QT</strain>
        <tissue evidence="8">Leaf</tissue>
    </source>
</reference>
<dbReference type="InterPro" id="IPR054099">
    <property type="entry name" value="PSII_PsbQ_pln"/>
</dbReference>
<comment type="similarity">
    <text evidence="7">Belongs to the PsbQ family.</text>
</comment>
<dbReference type="GO" id="GO:0005509">
    <property type="term" value="F:calcium ion binding"/>
    <property type="evidence" value="ECO:0007669"/>
    <property type="project" value="InterPro"/>
</dbReference>
<evidence type="ECO:0000256" key="1">
    <source>
        <dbReference type="ARBA" id="ARBA00004334"/>
    </source>
</evidence>
<keyword evidence="6" id="KW-0472">Membrane</keyword>
<evidence type="ECO:0000256" key="7">
    <source>
        <dbReference type="ARBA" id="ARBA00035649"/>
    </source>
</evidence>
<protein>
    <submittedName>
        <fullName evidence="8">Photosynthetic NDH subunit of lumenal location 3, chloroplastic-like</fullName>
    </submittedName>
</protein>
<dbReference type="SUPFAM" id="SSF101112">
    <property type="entry name" value="Oxygen-evolving enhancer protein 3"/>
    <property type="match status" value="1"/>
</dbReference>
<sequence>MEDMEWKGSVYRIKKCAFDLLAMEEDLFDNDEDDGNAEDGDGFWWEMMARELSLKSTFLYCDLNRVISGAFEGDRKKALTDLANRLFYFMEELGCAVKRRSISLAQVHYNDAALVLQEVMAALAPRG</sequence>
<dbReference type="Pfam" id="PF05757">
    <property type="entry name" value="PsbQ"/>
    <property type="match status" value="1"/>
</dbReference>
<proteinExistence type="inferred from homology"/>
<gene>
    <name evidence="8" type="ORF">M6B38_387020</name>
</gene>
<dbReference type="GO" id="GO:0009535">
    <property type="term" value="C:chloroplast thylakoid membrane"/>
    <property type="evidence" value="ECO:0007669"/>
    <property type="project" value="UniProtKB-SubCell"/>
</dbReference>
<dbReference type="EMBL" id="JANAVB010024000">
    <property type="protein sequence ID" value="KAJ6822629.1"/>
    <property type="molecule type" value="Genomic_DNA"/>
</dbReference>
<dbReference type="PANTHER" id="PTHR33399:SF8">
    <property type="entry name" value="OS04G0522800 PROTEIN"/>
    <property type="match status" value="1"/>
</dbReference>
<comment type="subcellular location">
    <subcellularLocation>
        <location evidence="1">Plastid</location>
        <location evidence="1">Chloroplast thylakoid membrane</location>
    </subcellularLocation>
</comment>
<accession>A0AAX6G1P0</accession>
<keyword evidence="4" id="KW-0809">Transit peptide</keyword>
<evidence type="ECO:0000256" key="4">
    <source>
        <dbReference type="ARBA" id="ARBA00022946"/>
    </source>
</evidence>
<evidence type="ECO:0000256" key="6">
    <source>
        <dbReference type="ARBA" id="ARBA00023136"/>
    </source>
</evidence>
<evidence type="ECO:0000313" key="8">
    <source>
        <dbReference type="EMBL" id="KAJ6822629.1"/>
    </source>
</evidence>
<dbReference type="InterPro" id="IPR008797">
    <property type="entry name" value="PSII_PsbQ"/>
</dbReference>
<keyword evidence="3" id="KW-0934">Plastid</keyword>
<dbReference type="InterPro" id="IPR023222">
    <property type="entry name" value="PsbQ-like_dom_sf"/>
</dbReference>
<name>A0AAX6G1P0_IRIPA</name>
<keyword evidence="2" id="KW-0150">Chloroplast</keyword>
<evidence type="ECO:0000256" key="5">
    <source>
        <dbReference type="ARBA" id="ARBA00023078"/>
    </source>
</evidence>
<dbReference type="GO" id="GO:0009767">
    <property type="term" value="P:photosynthetic electron transport chain"/>
    <property type="evidence" value="ECO:0007669"/>
    <property type="project" value="TreeGrafter"/>
</dbReference>
<evidence type="ECO:0000313" key="9">
    <source>
        <dbReference type="Proteomes" id="UP001140949"/>
    </source>
</evidence>